<accession>A0ABT9QF73</accession>
<sequence>MAVEEKPYFRIVWPLPALSGRDGADAESGPDVDDRPGGEVEGGSDVGDRPAGDAGSGPDAD</sequence>
<evidence type="ECO:0000256" key="1">
    <source>
        <dbReference type="SAM" id="MobiDB-lite"/>
    </source>
</evidence>
<organism evidence="2 3">
    <name type="scientific">Streptosporangium lutulentum</name>
    <dbReference type="NCBI Taxonomy" id="1461250"/>
    <lineage>
        <taxon>Bacteria</taxon>
        <taxon>Bacillati</taxon>
        <taxon>Actinomycetota</taxon>
        <taxon>Actinomycetes</taxon>
        <taxon>Streptosporangiales</taxon>
        <taxon>Streptosporangiaceae</taxon>
        <taxon>Streptosporangium</taxon>
    </lineage>
</organism>
<keyword evidence="3" id="KW-1185">Reference proteome</keyword>
<comment type="caution">
    <text evidence="2">The sequence shown here is derived from an EMBL/GenBank/DDBJ whole genome shotgun (WGS) entry which is preliminary data.</text>
</comment>
<reference evidence="2 3" key="1">
    <citation type="submission" date="2023-07" db="EMBL/GenBank/DDBJ databases">
        <title>Sequencing the genomes of 1000 actinobacteria strains.</title>
        <authorList>
            <person name="Klenk H.-P."/>
        </authorList>
    </citation>
    <scope>NUCLEOTIDE SEQUENCE [LARGE SCALE GENOMIC DNA]</scope>
    <source>
        <strain evidence="2 3">DSM 46740</strain>
    </source>
</reference>
<feature type="region of interest" description="Disordered" evidence="1">
    <location>
        <begin position="15"/>
        <end position="61"/>
    </location>
</feature>
<evidence type="ECO:0000313" key="2">
    <source>
        <dbReference type="EMBL" id="MDP9845426.1"/>
    </source>
</evidence>
<evidence type="ECO:0000313" key="3">
    <source>
        <dbReference type="Proteomes" id="UP001225356"/>
    </source>
</evidence>
<dbReference type="EMBL" id="JAUSQU010000001">
    <property type="protein sequence ID" value="MDP9845426.1"/>
    <property type="molecule type" value="Genomic_DNA"/>
</dbReference>
<gene>
    <name evidence="2" type="ORF">J2853_004637</name>
</gene>
<name>A0ABT9QF73_9ACTN</name>
<proteinExistence type="predicted"/>
<dbReference type="RefSeq" id="WP_307561056.1">
    <property type="nucleotide sequence ID" value="NZ_JAUSQU010000001.1"/>
</dbReference>
<dbReference type="Proteomes" id="UP001225356">
    <property type="component" value="Unassembled WGS sequence"/>
</dbReference>
<protein>
    <submittedName>
        <fullName evidence="2">Uncharacterized protein</fullName>
    </submittedName>
</protein>